<gene>
    <name evidence="5" type="ORF">GCM10009727_86110</name>
</gene>
<feature type="region of interest" description="Disordered" evidence="3">
    <location>
        <begin position="1"/>
        <end position="23"/>
    </location>
</feature>
<name>A0ABP5M660_9ACTN</name>
<keyword evidence="2" id="KW-0479">Metal-binding</keyword>
<dbReference type="EMBL" id="BAAAMR010000136">
    <property type="protein sequence ID" value="GAA2166485.1"/>
    <property type="molecule type" value="Genomic_DNA"/>
</dbReference>
<proteinExistence type="predicted"/>
<dbReference type="Pfam" id="PF13359">
    <property type="entry name" value="DDE_Tnp_4"/>
    <property type="match status" value="1"/>
</dbReference>
<comment type="cofactor">
    <cofactor evidence="1">
        <name>a divalent metal cation</name>
        <dbReference type="ChEBI" id="CHEBI:60240"/>
    </cofactor>
</comment>
<comment type="caution">
    <text evidence="5">The sequence shown here is derived from an EMBL/GenBank/DDBJ whole genome shotgun (WGS) entry which is preliminary data.</text>
</comment>
<keyword evidence="6" id="KW-1185">Reference proteome</keyword>
<feature type="domain" description="DDE Tnp4" evidence="4">
    <location>
        <begin position="3"/>
        <end position="68"/>
    </location>
</feature>
<evidence type="ECO:0000313" key="6">
    <source>
        <dbReference type="Proteomes" id="UP001501020"/>
    </source>
</evidence>
<organism evidence="5 6">
    <name type="scientific">Actinomadura napierensis</name>
    <dbReference type="NCBI Taxonomy" id="267854"/>
    <lineage>
        <taxon>Bacteria</taxon>
        <taxon>Bacillati</taxon>
        <taxon>Actinomycetota</taxon>
        <taxon>Actinomycetes</taxon>
        <taxon>Streptosporangiales</taxon>
        <taxon>Thermomonosporaceae</taxon>
        <taxon>Actinomadura</taxon>
    </lineage>
</organism>
<evidence type="ECO:0000256" key="1">
    <source>
        <dbReference type="ARBA" id="ARBA00001968"/>
    </source>
</evidence>
<accession>A0ABP5M660</accession>
<dbReference type="InterPro" id="IPR027806">
    <property type="entry name" value="HARBI1_dom"/>
</dbReference>
<protein>
    <recommendedName>
        <fullName evidence="4">DDE Tnp4 domain-containing protein</fullName>
    </recommendedName>
</protein>
<evidence type="ECO:0000256" key="3">
    <source>
        <dbReference type="SAM" id="MobiDB-lite"/>
    </source>
</evidence>
<dbReference type="RefSeq" id="WP_344282118.1">
    <property type="nucleotide sequence ID" value="NZ_BAAAMR010000136.1"/>
</dbReference>
<evidence type="ECO:0000256" key="2">
    <source>
        <dbReference type="ARBA" id="ARBA00022723"/>
    </source>
</evidence>
<evidence type="ECO:0000313" key="5">
    <source>
        <dbReference type="EMBL" id="GAA2166485.1"/>
    </source>
</evidence>
<dbReference type="Proteomes" id="UP001501020">
    <property type="component" value="Unassembled WGS sequence"/>
</dbReference>
<reference evidence="6" key="1">
    <citation type="journal article" date="2019" name="Int. J. Syst. Evol. Microbiol.">
        <title>The Global Catalogue of Microorganisms (GCM) 10K type strain sequencing project: providing services to taxonomists for standard genome sequencing and annotation.</title>
        <authorList>
            <consortium name="The Broad Institute Genomics Platform"/>
            <consortium name="The Broad Institute Genome Sequencing Center for Infectious Disease"/>
            <person name="Wu L."/>
            <person name="Ma J."/>
        </authorList>
    </citation>
    <scope>NUCLEOTIDE SEQUENCE [LARGE SCALE GENOMIC DNA]</scope>
    <source>
        <strain evidence="6">JCM 13850</strain>
    </source>
</reference>
<sequence>METQVRRPKAGRPGRRAFVSGKRKQNTIKITTISDDQGRTLFSAAVRPGRMHDQTAMRTEDIAERFRQHPQRELETPGLL</sequence>
<evidence type="ECO:0000259" key="4">
    <source>
        <dbReference type="Pfam" id="PF13359"/>
    </source>
</evidence>